<organism evidence="7 8">
    <name type="scientific">Anopheles culicifacies</name>
    <dbReference type="NCBI Taxonomy" id="139723"/>
    <lineage>
        <taxon>Eukaryota</taxon>
        <taxon>Metazoa</taxon>
        <taxon>Ecdysozoa</taxon>
        <taxon>Arthropoda</taxon>
        <taxon>Hexapoda</taxon>
        <taxon>Insecta</taxon>
        <taxon>Pterygota</taxon>
        <taxon>Neoptera</taxon>
        <taxon>Endopterygota</taxon>
        <taxon>Diptera</taxon>
        <taxon>Nematocera</taxon>
        <taxon>Culicoidea</taxon>
        <taxon>Culicidae</taxon>
        <taxon>Anophelinae</taxon>
        <taxon>Anopheles</taxon>
        <taxon>culicifacies species complex</taxon>
    </lineage>
</organism>
<dbReference type="Pfam" id="PF00188">
    <property type="entry name" value="CAP"/>
    <property type="match status" value="1"/>
</dbReference>
<reference evidence="7" key="2">
    <citation type="submission" date="2020-05" db="UniProtKB">
        <authorList>
            <consortium name="EnsemblMetazoa"/>
        </authorList>
    </citation>
    <scope>IDENTIFICATION</scope>
    <source>
        <strain evidence="7">A-37</strain>
    </source>
</reference>
<keyword evidence="8" id="KW-1185">Reference proteome</keyword>
<dbReference type="PIRSF" id="PIRSF038921">
    <property type="entry name" value="P14a"/>
    <property type="match status" value="1"/>
</dbReference>
<dbReference type="EMBL" id="AXCM01012689">
    <property type="status" value="NOT_ANNOTATED_CDS"/>
    <property type="molecule type" value="Genomic_DNA"/>
</dbReference>
<comment type="subcellular location">
    <subcellularLocation>
        <location evidence="1">Secreted</location>
    </subcellularLocation>
</comment>
<feature type="domain" description="SCP" evidence="6">
    <location>
        <begin position="69"/>
        <end position="238"/>
    </location>
</feature>
<dbReference type="InterPro" id="IPR035940">
    <property type="entry name" value="CAP_sf"/>
</dbReference>
<dbReference type="PANTHER" id="PTHR10334">
    <property type="entry name" value="CYSTEINE-RICH SECRETORY PROTEIN-RELATED"/>
    <property type="match status" value="1"/>
</dbReference>
<evidence type="ECO:0000256" key="4">
    <source>
        <dbReference type="ARBA" id="ARBA00022729"/>
    </source>
</evidence>
<comment type="similarity">
    <text evidence="2">Belongs to the CRISP family.</text>
</comment>
<dbReference type="AlphaFoldDB" id="A0A182MPK7"/>
<evidence type="ECO:0000256" key="2">
    <source>
        <dbReference type="ARBA" id="ARBA00009923"/>
    </source>
</evidence>
<dbReference type="VEuPathDB" id="VectorBase:ACUA023243"/>
<sequence length="281" mass="32354">MYRLALVVALFALAYHFGGCTKHYSESHFCDTNYCPPGKANVGCRCKFNESYGPGCKGKSPKLHKFTKKDSQFILHLHNHLRHLFACGFINSFFPAVRMVQLRMDEDLQTLAECNVKNCTYAHDECRSTEHYHYAGQNIAKRTVCGRTLSVTEVVNSSLYAWFDEYWDTKAEMLAKYPDYSLRKPIGHFTLLVNDNVYFIGCAMASYAVRIKDYFAETGEDCRAYYFVCNYSFINLKHRATYGAGRKPATMCRSHHSKQYPCLCSVHEPYSTVLDWQDEVV</sequence>
<accession>A0A182MPK7</accession>
<evidence type="ECO:0000256" key="3">
    <source>
        <dbReference type="ARBA" id="ARBA00022525"/>
    </source>
</evidence>
<evidence type="ECO:0000259" key="6">
    <source>
        <dbReference type="SMART" id="SM00198"/>
    </source>
</evidence>
<dbReference type="Gene3D" id="3.40.33.10">
    <property type="entry name" value="CAP"/>
    <property type="match status" value="1"/>
</dbReference>
<protein>
    <recommendedName>
        <fullName evidence="6">SCP domain-containing protein</fullName>
    </recommendedName>
</protein>
<evidence type="ECO:0000256" key="1">
    <source>
        <dbReference type="ARBA" id="ARBA00004613"/>
    </source>
</evidence>
<reference evidence="8" key="1">
    <citation type="submission" date="2013-09" db="EMBL/GenBank/DDBJ databases">
        <title>The Genome Sequence of Anopheles culicifacies species A.</title>
        <authorList>
            <consortium name="The Broad Institute Genomics Platform"/>
            <person name="Neafsey D.E."/>
            <person name="Besansky N."/>
            <person name="Howell P."/>
            <person name="Walton C."/>
            <person name="Young S.K."/>
            <person name="Zeng Q."/>
            <person name="Gargeya S."/>
            <person name="Fitzgerald M."/>
            <person name="Haas B."/>
            <person name="Abouelleil A."/>
            <person name="Allen A.W."/>
            <person name="Alvarado L."/>
            <person name="Arachchi H.M."/>
            <person name="Berlin A.M."/>
            <person name="Chapman S.B."/>
            <person name="Gainer-Dewar J."/>
            <person name="Goldberg J."/>
            <person name="Griggs A."/>
            <person name="Gujja S."/>
            <person name="Hansen M."/>
            <person name="Howarth C."/>
            <person name="Imamovic A."/>
            <person name="Ireland A."/>
            <person name="Larimer J."/>
            <person name="McCowan C."/>
            <person name="Murphy C."/>
            <person name="Pearson M."/>
            <person name="Poon T.W."/>
            <person name="Priest M."/>
            <person name="Roberts A."/>
            <person name="Saif S."/>
            <person name="Shea T."/>
            <person name="Sisk P."/>
            <person name="Sykes S."/>
            <person name="Wortman J."/>
            <person name="Nusbaum C."/>
            <person name="Birren B."/>
        </authorList>
    </citation>
    <scope>NUCLEOTIDE SEQUENCE [LARGE SCALE GENOMIC DNA]</scope>
    <source>
        <strain evidence="8">A-37</strain>
    </source>
</reference>
<dbReference type="EnsemblMetazoa" id="ACUA023243-RA">
    <property type="protein sequence ID" value="ACUA023243-PA"/>
    <property type="gene ID" value="ACUA023243"/>
</dbReference>
<keyword evidence="3" id="KW-0964">Secreted</keyword>
<evidence type="ECO:0000313" key="7">
    <source>
        <dbReference type="EnsemblMetazoa" id="ACUA023243-PA"/>
    </source>
</evidence>
<feature type="chain" id="PRO_5008128620" description="SCP domain-containing protein" evidence="5">
    <location>
        <begin position="21"/>
        <end position="281"/>
    </location>
</feature>
<dbReference type="CDD" id="cd05380">
    <property type="entry name" value="CAP_euk"/>
    <property type="match status" value="1"/>
</dbReference>
<evidence type="ECO:0000256" key="5">
    <source>
        <dbReference type="SAM" id="SignalP"/>
    </source>
</evidence>
<keyword evidence="4 5" id="KW-0732">Signal</keyword>
<name>A0A182MPK7_9DIPT</name>
<feature type="signal peptide" evidence="5">
    <location>
        <begin position="1"/>
        <end position="20"/>
    </location>
</feature>
<dbReference type="SMART" id="SM00198">
    <property type="entry name" value="SCP"/>
    <property type="match status" value="1"/>
</dbReference>
<dbReference type="InterPro" id="IPR001283">
    <property type="entry name" value="CRISP-related"/>
</dbReference>
<dbReference type="GO" id="GO:0005576">
    <property type="term" value="C:extracellular region"/>
    <property type="evidence" value="ECO:0007669"/>
    <property type="project" value="UniProtKB-SubCell"/>
</dbReference>
<dbReference type="Proteomes" id="UP000075883">
    <property type="component" value="Unassembled WGS sequence"/>
</dbReference>
<evidence type="ECO:0000313" key="8">
    <source>
        <dbReference type="Proteomes" id="UP000075883"/>
    </source>
</evidence>
<dbReference type="InterPro" id="IPR014044">
    <property type="entry name" value="CAP_dom"/>
</dbReference>
<dbReference type="SUPFAM" id="SSF55797">
    <property type="entry name" value="PR-1-like"/>
    <property type="match status" value="1"/>
</dbReference>
<proteinExistence type="inferred from homology"/>
<dbReference type="InterPro" id="IPR034763">
    <property type="entry name" value="P14a_insect"/>
</dbReference>